<organism evidence="1 2">
    <name type="scientific">Apatococcus fuscideae</name>
    <dbReference type="NCBI Taxonomy" id="2026836"/>
    <lineage>
        <taxon>Eukaryota</taxon>
        <taxon>Viridiplantae</taxon>
        <taxon>Chlorophyta</taxon>
        <taxon>core chlorophytes</taxon>
        <taxon>Trebouxiophyceae</taxon>
        <taxon>Chlorellales</taxon>
        <taxon>Chlorellaceae</taxon>
        <taxon>Apatococcus</taxon>
    </lineage>
</organism>
<reference evidence="1 2" key="1">
    <citation type="journal article" date="2024" name="Nat. Commun.">
        <title>Phylogenomics reveals the evolutionary origins of lichenization in chlorophyte algae.</title>
        <authorList>
            <person name="Puginier C."/>
            <person name="Libourel C."/>
            <person name="Otte J."/>
            <person name="Skaloud P."/>
            <person name="Haon M."/>
            <person name="Grisel S."/>
            <person name="Petersen M."/>
            <person name="Berrin J.G."/>
            <person name="Delaux P.M."/>
            <person name="Dal Grande F."/>
            <person name="Keller J."/>
        </authorList>
    </citation>
    <scope>NUCLEOTIDE SEQUENCE [LARGE SCALE GENOMIC DNA]</scope>
    <source>
        <strain evidence="1 2">SAG 2523</strain>
    </source>
</reference>
<gene>
    <name evidence="1" type="ORF">WJX84_006838</name>
</gene>
<dbReference type="EMBL" id="JALJOV010002070">
    <property type="protein sequence ID" value="KAK9835113.1"/>
    <property type="molecule type" value="Genomic_DNA"/>
</dbReference>
<dbReference type="Proteomes" id="UP001485043">
    <property type="component" value="Unassembled WGS sequence"/>
</dbReference>
<comment type="caution">
    <text evidence="1">The sequence shown here is derived from an EMBL/GenBank/DDBJ whole genome shotgun (WGS) entry which is preliminary data.</text>
</comment>
<keyword evidence="2" id="KW-1185">Reference proteome</keyword>
<accession>A0AAW1RN75</accession>
<dbReference type="AlphaFoldDB" id="A0AAW1RN75"/>
<evidence type="ECO:0000313" key="2">
    <source>
        <dbReference type="Proteomes" id="UP001485043"/>
    </source>
</evidence>
<name>A0AAW1RN75_9CHLO</name>
<evidence type="ECO:0000313" key="1">
    <source>
        <dbReference type="EMBL" id="KAK9835113.1"/>
    </source>
</evidence>
<sequence>MAAPQPVELPAGLKVASSKRELCLGPALRHTEAGSTGRELPRTRRQALETFNASRKSQSGPDELVDRQAKGGMSIPIALASPEAWYKGL</sequence>
<protein>
    <submittedName>
        <fullName evidence="1">Uncharacterized protein</fullName>
    </submittedName>
</protein>
<proteinExistence type="predicted"/>